<keyword evidence="3" id="KW-1185">Reference proteome</keyword>
<proteinExistence type="predicted"/>
<accession>A0ABQ6L263</accession>
<reference evidence="2" key="1">
    <citation type="submission" date="2023-04" db="EMBL/GenBank/DDBJ databases">
        <title>Aspergillus oryzae var. brunneus NBRC 4377.</title>
        <authorList>
            <person name="Ichikawa N."/>
            <person name="Sato H."/>
            <person name="Tonouchi N."/>
        </authorList>
    </citation>
    <scope>NUCLEOTIDE SEQUENCE</scope>
    <source>
        <strain evidence="2">NBRC 4377</strain>
    </source>
</reference>
<dbReference type="EMBL" id="BSYB01000053">
    <property type="protein sequence ID" value="GMG52007.1"/>
    <property type="molecule type" value="Genomic_DNA"/>
</dbReference>
<feature type="compositionally biased region" description="Polar residues" evidence="1">
    <location>
        <begin position="9"/>
        <end position="22"/>
    </location>
</feature>
<dbReference type="Proteomes" id="UP001165189">
    <property type="component" value="Unassembled WGS sequence"/>
</dbReference>
<sequence length="216" mass="23416">MATDDIETSRYSAPGNGSWQPPTTLAAQLAPRLPSQGNQTHSLSKETFSLLRQELAGGKHNQLRFNDKVTDISKLICIVLKAGLEPCIKDPNPDSQGQVLDCLDIVLVSIDKAPQTLTEYPDPAVLGESTYAPLYAWLVVRLLQLLGIWNNEVISSKAGSILTSIVRAQNRHSRLWPSCHSTAGLLRACTTGTLVTVGKDVGLTNLRGPAFSRESQ</sequence>
<protein>
    <submittedName>
        <fullName evidence="2">Unnamed protein product</fullName>
    </submittedName>
</protein>
<evidence type="ECO:0000313" key="3">
    <source>
        <dbReference type="Proteomes" id="UP001165189"/>
    </source>
</evidence>
<comment type="caution">
    <text evidence="2">The sequence shown here is derived from an EMBL/GenBank/DDBJ whole genome shotgun (WGS) entry which is preliminary data.</text>
</comment>
<name>A0ABQ6L263_ASPOZ</name>
<feature type="region of interest" description="Disordered" evidence="1">
    <location>
        <begin position="1"/>
        <end position="22"/>
    </location>
</feature>
<evidence type="ECO:0000256" key="1">
    <source>
        <dbReference type="SAM" id="MobiDB-lite"/>
    </source>
</evidence>
<gene>
    <name evidence="2" type="ORF">Aory05_001042500</name>
</gene>
<evidence type="ECO:0000313" key="2">
    <source>
        <dbReference type="EMBL" id="GMG52007.1"/>
    </source>
</evidence>
<organism evidence="2 3">
    <name type="scientific">Aspergillus oryzae var. brunneus</name>
    <dbReference type="NCBI Taxonomy" id="332754"/>
    <lineage>
        <taxon>Eukaryota</taxon>
        <taxon>Fungi</taxon>
        <taxon>Dikarya</taxon>
        <taxon>Ascomycota</taxon>
        <taxon>Pezizomycotina</taxon>
        <taxon>Eurotiomycetes</taxon>
        <taxon>Eurotiomycetidae</taxon>
        <taxon>Eurotiales</taxon>
        <taxon>Aspergillaceae</taxon>
        <taxon>Aspergillus</taxon>
        <taxon>Aspergillus subgen. Circumdati</taxon>
    </lineage>
</organism>